<comment type="caution">
    <text evidence="1">The sequence shown here is derived from an EMBL/GenBank/DDBJ whole genome shotgun (WGS) entry which is preliminary data.</text>
</comment>
<evidence type="ECO:0000313" key="2">
    <source>
        <dbReference type="Proteomes" id="UP000315295"/>
    </source>
</evidence>
<evidence type="ECO:0000313" key="1">
    <source>
        <dbReference type="EMBL" id="TQD86442.1"/>
    </source>
</evidence>
<keyword evidence="2" id="KW-1185">Reference proteome</keyword>
<dbReference type="AlphaFoldDB" id="A0A540LJH6"/>
<protein>
    <submittedName>
        <fullName evidence="1">Uncharacterized protein</fullName>
    </submittedName>
</protein>
<organism evidence="1 2">
    <name type="scientific">Malus baccata</name>
    <name type="common">Siberian crab apple</name>
    <name type="synonym">Pyrus baccata</name>
    <dbReference type="NCBI Taxonomy" id="106549"/>
    <lineage>
        <taxon>Eukaryota</taxon>
        <taxon>Viridiplantae</taxon>
        <taxon>Streptophyta</taxon>
        <taxon>Embryophyta</taxon>
        <taxon>Tracheophyta</taxon>
        <taxon>Spermatophyta</taxon>
        <taxon>Magnoliopsida</taxon>
        <taxon>eudicotyledons</taxon>
        <taxon>Gunneridae</taxon>
        <taxon>Pentapetalae</taxon>
        <taxon>rosids</taxon>
        <taxon>fabids</taxon>
        <taxon>Rosales</taxon>
        <taxon>Rosaceae</taxon>
        <taxon>Amygdaloideae</taxon>
        <taxon>Maleae</taxon>
        <taxon>Malus</taxon>
    </lineage>
</organism>
<reference evidence="1 2" key="1">
    <citation type="journal article" date="2019" name="G3 (Bethesda)">
        <title>Sequencing of a Wild Apple (Malus baccata) Genome Unravels the Differences Between Cultivated and Wild Apple Species Regarding Disease Resistance and Cold Tolerance.</title>
        <authorList>
            <person name="Chen X."/>
        </authorList>
    </citation>
    <scope>NUCLEOTIDE SEQUENCE [LARGE SCALE GENOMIC DNA]</scope>
    <source>
        <strain evidence="2">cv. Shandingzi</strain>
        <tissue evidence="1">Leaves</tissue>
    </source>
</reference>
<accession>A0A540LJH6</accession>
<dbReference type="EMBL" id="VIEB01000564">
    <property type="protein sequence ID" value="TQD86442.1"/>
    <property type="molecule type" value="Genomic_DNA"/>
</dbReference>
<gene>
    <name evidence="1" type="ORF">C1H46_027931</name>
</gene>
<sequence length="218" mass="24530">MCGDFGATENLVDDLKSTTTSNVSMTALVDSGTSFVNQDHGCVAFSTYICYIEDGVPSGYIFYFVPDFNHDKQCKEDYSCKCPIVGIRRGAQKLQYAVYNDGSSAGDEHYHFSLPFYDGNRVKNVDTAGDYKIVNIKRKLKMNLKQVTRITLFAMLYACLEDNDCGAPFRLCSFSTGGKVEIKAPYGFIETYLEFYEGLKEANTWFLIYNKRLEGDCA</sequence>
<dbReference type="Proteomes" id="UP000315295">
    <property type="component" value="Unassembled WGS sequence"/>
</dbReference>
<name>A0A540LJH6_MALBA</name>
<proteinExistence type="predicted"/>